<keyword evidence="2" id="KW-1185">Reference proteome</keyword>
<dbReference type="Proteomes" id="UP000637774">
    <property type="component" value="Unassembled WGS sequence"/>
</dbReference>
<dbReference type="EMBL" id="BMGY01000013">
    <property type="protein sequence ID" value="GGH84884.1"/>
    <property type="molecule type" value="Genomic_DNA"/>
</dbReference>
<gene>
    <name evidence="1" type="ORF">GCM10011495_17840</name>
</gene>
<evidence type="ECO:0000313" key="2">
    <source>
        <dbReference type="Proteomes" id="UP000637774"/>
    </source>
</evidence>
<dbReference type="InterPro" id="IPR046153">
    <property type="entry name" value="DUF6155"/>
</dbReference>
<name>A0ABQ2A4Z0_9BACT</name>
<evidence type="ECO:0000313" key="1">
    <source>
        <dbReference type="EMBL" id="GGH84884.1"/>
    </source>
</evidence>
<reference evidence="2" key="1">
    <citation type="journal article" date="2019" name="Int. J. Syst. Evol. Microbiol.">
        <title>The Global Catalogue of Microorganisms (GCM) 10K type strain sequencing project: providing services to taxonomists for standard genome sequencing and annotation.</title>
        <authorList>
            <consortium name="The Broad Institute Genomics Platform"/>
            <consortium name="The Broad Institute Genome Sequencing Center for Infectious Disease"/>
            <person name="Wu L."/>
            <person name="Ma J."/>
        </authorList>
    </citation>
    <scope>NUCLEOTIDE SEQUENCE [LARGE SCALE GENOMIC DNA]</scope>
    <source>
        <strain evidence="2">CGMCC 1.14966</strain>
    </source>
</reference>
<proteinExistence type="predicted"/>
<protein>
    <submittedName>
        <fullName evidence="1">Uncharacterized protein</fullName>
    </submittedName>
</protein>
<sequence>MGLTDLKKELKILDKDQLVALIADLYKKNKAAQEYLDFYVQPNERERFEKYRTKVVEAFFPKRGYQLRLREGKKAVSDFQKLEPAAELLADLLLVFVETGVRFTNEYGDIDEAFYTSLENTYAKALTLMQQEKLLVQFAARTAQIVRDTRGIGWGFHDYLTETREEFYPKK</sequence>
<organism evidence="1 2">
    <name type="scientific">Hymenobacter frigidus</name>
    <dbReference type="NCBI Taxonomy" id="1524095"/>
    <lineage>
        <taxon>Bacteria</taxon>
        <taxon>Pseudomonadati</taxon>
        <taxon>Bacteroidota</taxon>
        <taxon>Cytophagia</taxon>
        <taxon>Cytophagales</taxon>
        <taxon>Hymenobacteraceae</taxon>
        <taxon>Hymenobacter</taxon>
    </lineage>
</organism>
<dbReference type="Pfam" id="PF19652">
    <property type="entry name" value="DUF6155"/>
    <property type="match status" value="1"/>
</dbReference>
<accession>A0ABQ2A4Z0</accession>
<dbReference type="RefSeq" id="WP_188561748.1">
    <property type="nucleotide sequence ID" value="NZ_BMGY01000013.1"/>
</dbReference>
<comment type="caution">
    <text evidence="1">The sequence shown here is derived from an EMBL/GenBank/DDBJ whole genome shotgun (WGS) entry which is preliminary data.</text>
</comment>